<dbReference type="InterPro" id="IPR041698">
    <property type="entry name" value="Methyltransf_25"/>
</dbReference>
<proteinExistence type="predicted"/>
<dbReference type="AlphaFoldDB" id="A0A0N9N8J6"/>
<keyword evidence="1 3" id="KW-0808">Transferase</keyword>
<reference evidence="3 4" key="2">
    <citation type="journal article" date="2017" name="Int. J. Syst. Evol. Microbiol.">
        <title>Gordonia phthalatica sp. nov., a di-n-butyl phthalate-degrading bacterium isolated from activated sludge.</title>
        <authorList>
            <person name="Jin D."/>
            <person name="Kong X."/>
            <person name="Jia M."/>
            <person name="Yu X."/>
            <person name="Wang X."/>
            <person name="Zhuang X."/>
            <person name="Deng Y."/>
            <person name="Bai Z."/>
        </authorList>
    </citation>
    <scope>NUCLEOTIDE SEQUENCE [LARGE SCALE GENOMIC DNA]</scope>
    <source>
        <strain evidence="3 4">QH-11</strain>
    </source>
</reference>
<dbReference type="InterPro" id="IPR029063">
    <property type="entry name" value="SAM-dependent_MTases_sf"/>
</dbReference>
<dbReference type="Pfam" id="PF13649">
    <property type="entry name" value="Methyltransf_25"/>
    <property type="match status" value="1"/>
</dbReference>
<evidence type="ECO:0000259" key="2">
    <source>
        <dbReference type="Pfam" id="PF13649"/>
    </source>
</evidence>
<evidence type="ECO:0000313" key="3">
    <source>
        <dbReference type="EMBL" id="ALG83419.1"/>
    </source>
</evidence>
<gene>
    <name evidence="3" type="ORF">ACH46_01445</name>
</gene>
<dbReference type="Proteomes" id="UP000063789">
    <property type="component" value="Chromosome"/>
</dbReference>
<protein>
    <submittedName>
        <fullName evidence="3">Methyltransferase type 11</fullName>
    </submittedName>
</protein>
<dbReference type="PANTHER" id="PTHR43861">
    <property type="entry name" value="TRANS-ACONITATE 2-METHYLTRANSFERASE-RELATED"/>
    <property type="match status" value="1"/>
</dbReference>
<sequence>MGDNGSVDAQPGYDALAEQYASTFPSPFVTVLERHAVDAFAEQVRASAPDASVIDVGCGTGGVAAHLTEHGLSVRGVDPSEEMLAIARRQYPHLSFEVGDADLDAVDLAEVHGVVARFSLIHLPPDRVRATLADWASRLPTGAWLLVATQASDDPGVHEFDHHVARAWRWHPETLAAAVDAAGFAEEWRAVSRPDVDYHHRFPEIHLVARCR</sequence>
<dbReference type="Gene3D" id="3.40.50.150">
    <property type="entry name" value="Vaccinia Virus protein VP39"/>
    <property type="match status" value="1"/>
</dbReference>
<accession>A0A0N9N8J6</accession>
<dbReference type="EMBL" id="CP011853">
    <property type="protein sequence ID" value="ALG83419.1"/>
    <property type="molecule type" value="Genomic_DNA"/>
</dbReference>
<organism evidence="3 4">
    <name type="scientific">Gordonia phthalatica</name>
    <dbReference type="NCBI Taxonomy" id="1136941"/>
    <lineage>
        <taxon>Bacteria</taxon>
        <taxon>Bacillati</taxon>
        <taxon>Actinomycetota</taxon>
        <taxon>Actinomycetes</taxon>
        <taxon>Mycobacteriales</taxon>
        <taxon>Gordoniaceae</taxon>
        <taxon>Gordonia</taxon>
    </lineage>
</organism>
<dbReference type="PATRIC" id="fig|1136941.3.peg.292"/>
<evidence type="ECO:0000313" key="4">
    <source>
        <dbReference type="Proteomes" id="UP000063789"/>
    </source>
</evidence>
<dbReference type="GO" id="GO:0032259">
    <property type="term" value="P:methylation"/>
    <property type="evidence" value="ECO:0007669"/>
    <property type="project" value="UniProtKB-KW"/>
</dbReference>
<reference evidence="4" key="1">
    <citation type="submission" date="2015-06" db="EMBL/GenBank/DDBJ databases">
        <title>Complete genome sequence and metabolic analysis of phthalate degradation pathway in Gordonia sp. QH-11.</title>
        <authorList>
            <person name="Jin D."/>
            <person name="Kong X."/>
            <person name="Bai Z."/>
        </authorList>
    </citation>
    <scope>NUCLEOTIDE SEQUENCE [LARGE SCALE GENOMIC DNA]</scope>
    <source>
        <strain evidence="4">QH-11</strain>
    </source>
</reference>
<evidence type="ECO:0000256" key="1">
    <source>
        <dbReference type="ARBA" id="ARBA00022679"/>
    </source>
</evidence>
<dbReference type="CDD" id="cd02440">
    <property type="entry name" value="AdoMet_MTases"/>
    <property type="match status" value="1"/>
</dbReference>
<keyword evidence="3" id="KW-0489">Methyltransferase</keyword>
<keyword evidence="4" id="KW-1185">Reference proteome</keyword>
<name>A0A0N9N8J6_9ACTN</name>
<dbReference type="GO" id="GO:0008168">
    <property type="term" value="F:methyltransferase activity"/>
    <property type="evidence" value="ECO:0007669"/>
    <property type="project" value="UniProtKB-KW"/>
</dbReference>
<feature type="domain" description="Methyltransferase" evidence="2">
    <location>
        <begin position="53"/>
        <end position="139"/>
    </location>
</feature>
<dbReference type="SUPFAM" id="SSF53335">
    <property type="entry name" value="S-adenosyl-L-methionine-dependent methyltransferases"/>
    <property type="match status" value="1"/>
</dbReference>
<dbReference type="KEGG" id="goq:ACH46_01445"/>
<dbReference type="STRING" id="1136941.ACH46_01445"/>